<evidence type="ECO:0000256" key="13">
    <source>
        <dbReference type="ARBA" id="ARBA00048152"/>
    </source>
</evidence>
<name>A0A9P6GY66_9MICR</name>
<dbReference type="NCBIfam" id="TIGR01064">
    <property type="entry name" value="pyruv_kin"/>
    <property type="match status" value="1"/>
</dbReference>
<dbReference type="InterPro" id="IPR015806">
    <property type="entry name" value="Pyrv_Knase_insert_dom_sf"/>
</dbReference>
<evidence type="ECO:0000256" key="14">
    <source>
        <dbReference type="RuleBase" id="RU000504"/>
    </source>
</evidence>
<dbReference type="InterPro" id="IPR011037">
    <property type="entry name" value="Pyrv_Knase-like_insert_dom_sf"/>
</dbReference>
<keyword evidence="6" id="KW-0479">Metal-binding</keyword>
<dbReference type="GO" id="GO:0030955">
    <property type="term" value="F:potassium ion binding"/>
    <property type="evidence" value="ECO:0007669"/>
    <property type="project" value="InterPro"/>
</dbReference>
<dbReference type="InterPro" id="IPR036918">
    <property type="entry name" value="Pyrv_Knase_C_sf"/>
</dbReference>
<evidence type="ECO:0000256" key="8">
    <source>
        <dbReference type="ARBA" id="ARBA00022777"/>
    </source>
</evidence>
<comment type="catalytic activity">
    <reaction evidence="13 14">
        <text>pyruvate + ATP = phosphoenolpyruvate + ADP + H(+)</text>
        <dbReference type="Rhea" id="RHEA:18157"/>
        <dbReference type="ChEBI" id="CHEBI:15361"/>
        <dbReference type="ChEBI" id="CHEBI:15378"/>
        <dbReference type="ChEBI" id="CHEBI:30616"/>
        <dbReference type="ChEBI" id="CHEBI:58702"/>
        <dbReference type="ChEBI" id="CHEBI:456216"/>
        <dbReference type="EC" id="2.7.1.40"/>
    </reaction>
</comment>
<keyword evidence="5 14" id="KW-0808">Transferase</keyword>
<organism evidence="16 17">
    <name type="scientific">Nosema granulosis</name>
    <dbReference type="NCBI Taxonomy" id="83296"/>
    <lineage>
        <taxon>Eukaryota</taxon>
        <taxon>Fungi</taxon>
        <taxon>Fungi incertae sedis</taxon>
        <taxon>Microsporidia</taxon>
        <taxon>Nosematidae</taxon>
        <taxon>Nosema</taxon>
    </lineage>
</organism>
<dbReference type="AlphaFoldDB" id="A0A9P6GY66"/>
<keyword evidence="12 16" id="KW-0670">Pyruvate</keyword>
<comment type="caution">
    <text evidence="16">The sequence shown here is derived from an EMBL/GenBank/DDBJ whole genome shotgun (WGS) entry which is preliminary data.</text>
</comment>
<evidence type="ECO:0000256" key="6">
    <source>
        <dbReference type="ARBA" id="ARBA00022723"/>
    </source>
</evidence>
<evidence type="ECO:0000256" key="12">
    <source>
        <dbReference type="ARBA" id="ARBA00023317"/>
    </source>
</evidence>
<dbReference type="SUPFAM" id="SSF52935">
    <property type="entry name" value="PK C-terminal domain-like"/>
    <property type="match status" value="1"/>
</dbReference>
<comment type="pathway">
    <text evidence="2 14">Carbohydrate degradation; glycolysis; pyruvate from D-glyceraldehyde 3-phosphate: step 5/5.</text>
</comment>
<protein>
    <recommendedName>
        <fullName evidence="4 14">Pyruvate kinase</fullName>
        <ecNumber evidence="4 14">2.7.1.40</ecNumber>
    </recommendedName>
</protein>
<evidence type="ECO:0000256" key="11">
    <source>
        <dbReference type="ARBA" id="ARBA00023152"/>
    </source>
</evidence>
<evidence type="ECO:0000256" key="9">
    <source>
        <dbReference type="ARBA" id="ARBA00022840"/>
    </source>
</evidence>
<evidence type="ECO:0000313" key="16">
    <source>
        <dbReference type="EMBL" id="KAF9762702.1"/>
    </source>
</evidence>
<evidence type="ECO:0000256" key="3">
    <source>
        <dbReference type="ARBA" id="ARBA00008663"/>
    </source>
</evidence>
<reference evidence="16 17" key="1">
    <citation type="journal article" date="2020" name="Genome Biol. Evol.">
        <title>Comparative genomics of strictly vertically transmitted, feminizing microsporidia endosymbionts of amphipod crustaceans.</title>
        <authorList>
            <person name="Cormier A."/>
            <person name="Chebbi M.A."/>
            <person name="Giraud I."/>
            <person name="Wattier R."/>
            <person name="Teixeira M."/>
            <person name="Gilbert C."/>
            <person name="Rigaud T."/>
            <person name="Cordaux R."/>
        </authorList>
    </citation>
    <scope>NUCLEOTIDE SEQUENCE [LARGE SCALE GENOMIC DNA]</scope>
    <source>
        <strain evidence="16 17">Ou3-Ou53</strain>
    </source>
</reference>
<evidence type="ECO:0000256" key="5">
    <source>
        <dbReference type="ARBA" id="ARBA00022679"/>
    </source>
</evidence>
<dbReference type="Pfam" id="PF00224">
    <property type="entry name" value="PK"/>
    <property type="match status" value="1"/>
</dbReference>
<evidence type="ECO:0000313" key="17">
    <source>
        <dbReference type="Proteomes" id="UP000740883"/>
    </source>
</evidence>
<dbReference type="Proteomes" id="UP000740883">
    <property type="component" value="Unassembled WGS sequence"/>
</dbReference>
<sequence>MTPVSCTKMIATVSPLTDDEETLKGFITEGIRIFRINFSHGTTEEHAKTIANLRKVSKEMGVVITICLDTRGPELRIEIANTSEIPMKKGENVTFMNVRKPSGVFLGIEDFTEITPGSKIYLDDGMMGIEVIETTKNKCVGMVLNTHRLKNNKKVCFPGTVFKNSISIKKDKEDIQFGIENDIDIIFASFVNNKEEVEELRKWVHNKDIKIYSKIETLRGYHNIDEIIEASDGIVIARGDLCVELNYNEMFSAQKIISEKCLKANKPFICATQMLETMINNVKPSRAEITDIGNAVLDRCDGLMLSGETAVGEHPVLVVEHLRNIISNAERFYYEKARVNFKCPLIQPRSQNTCVIIRSSSEKAIDIIYRRQFVIPVFIVSDDEKFLRRVNLYRGLIPHLTKETSILYVINEIKDLHAFERIYYVEMNANHAVQRIEVF</sequence>
<accession>A0A9P6GY66</accession>
<dbReference type="GO" id="GO:0016301">
    <property type="term" value="F:kinase activity"/>
    <property type="evidence" value="ECO:0007669"/>
    <property type="project" value="UniProtKB-KW"/>
</dbReference>
<dbReference type="PANTHER" id="PTHR11817">
    <property type="entry name" value="PYRUVATE KINASE"/>
    <property type="match status" value="1"/>
</dbReference>
<keyword evidence="7" id="KW-0547">Nucleotide-binding</keyword>
<dbReference type="Gene3D" id="2.40.33.10">
    <property type="entry name" value="PK beta-barrel domain-like"/>
    <property type="match status" value="1"/>
</dbReference>
<dbReference type="SUPFAM" id="SSF50800">
    <property type="entry name" value="PK beta-barrel domain-like"/>
    <property type="match status" value="1"/>
</dbReference>
<dbReference type="EMBL" id="SBJO01000141">
    <property type="protein sequence ID" value="KAF9762702.1"/>
    <property type="molecule type" value="Genomic_DNA"/>
</dbReference>
<gene>
    <name evidence="16" type="primary">PYK1</name>
    <name evidence="16" type="ORF">NGRA_1809</name>
</gene>
<evidence type="ECO:0000256" key="10">
    <source>
        <dbReference type="ARBA" id="ARBA00022842"/>
    </source>
</evidence>
<keyword evidence="17" id="KW-1185">Reference proteome</keyword>
<dbReference type="GO" id="GO:0000287">
    <property type="term" value="F:magnesium ion binding"/>
    <property type="evidence" value="ECO:0007669"/>
    <property type="project" value="InterPro"/>
</dbReference>
<dbReference type="SUPFAM" id="SSF51621">
    <property type="entry name" value="Phosphoenolpyruvate/pyruvate domain"/>
    <property type="match status" value="1"/>
</dbReference>
<keyword evidence="11 14" id="KW-0324">Glycolysis</keyword>
<evidence type="ECO:0000256" key="4">
    <source>
        <dbReference type="ARBA" id="ARBA00012142"/>
    </source>
</evidence>
<dbReference type="InterPro" id="IPR040442">
    <property type="entry name" value="Pyrv_kinase-like_dom_sf"/>
</dbReference>
<dbReference type="GO" id="GO:0005524">
    <property type="term" value="F:ATP binding"/>
    <property type="evidence" value="ECO:0007669"/>
    <property type="project" value="UniProtKB-KW"/>
</dbReference>
<comment type="similarity">
    <text evidence="3 14">Belongs to the pyruvate kinase family.</text>
</comment>
<evidence type="ECO:0000256" key="1">
    <source>
        <dbReference type="ARBA" id="ARBA00001958"/>
    </source>
</evidence>
<proteinExistence type="inferred from homology"/>
<evidence type="ECO:0000256" key="7">
    <source>
        <dbReference type="ARBA" id="ARBA00022741"/>
    </source>
</evidence>
<keyword evidence="10 14" id="KW-0460">Magnesium</keyword>
<evidence type="ECO:0000256" key="2">
    <source>
        <dbReference type="ARBA" id="ARBA00004997"/>
    </source>
</evidence>
<dbReference type="OrthoDB" id="108365at2759"/>
<evidence type="ECO:0000259" key="15">
    <source>
        <dbReference type="Pfam" id="PF00224"/>
    </source>
</evidence>
<dbReference type="InterPro" id="IPR001697">
    <property type="entry name" value="Pyr_Knase"/>
</dbReference>
<dbReference type="GO" id="GO:0004743">
    <property type="term" value="F:pyruvate kinase activity"/>
    <property type="evidence" value="ECO:0007669"/>
    <property type="project" value="UniProtKB-EC"/>
</dbReference>
<dbReference type="Gene3D" id="3.20.20.60">
    <property type="entry name" value="Phosphoenolpyruvate-binding domains"/>
    <property type="match status" value="1"/>
</dbReference>
<dbReference type="Gene3D" id="3.40.1380.20">
    <property type="entry name" value="Pyruvate kinase, C-terminal domain"/>
    <property type="match status" value="1"/>
</dbReference>
<keyword evidence="8 14" id="KW-0418">Kinase</keyword>
<dbReference type="EC" id="2.7.1.40" evidence="4 14"/>
<dbReference type="PRINTS" id="PR01050">
    <property type="entry name" value="PYRUVTKNASE"/>
</dbReference>
<keyword evidence="9" id="KW-0067">ATP-binding</keyword>
<dbReference type="InterPro" id="IPR015793">
    <property type="entry name" value="Pyrv_Knase_brl"/>
</dbReference>
<dbReference type="InterPro" id="IPR015813">
    <property type="entry name" value="Pyrv/PenolPyrv_kinase-like_dom"/>
</dbReference>
<feature type="domain" description="Pyruvate kinase barrel" evidence="15">
    <location>
        <begin position="7"/>
        <end position="318"/>
    </location>
</feature>
<comment type="cofactor">
    <cofactor evidence="1">
        <name>K(+)</name>
        <dbReference type="ChEBI" id="CHEBI:29103"/>
    </cofactor>
</comment>